<dbReference type="eggNOG" id="COG2198">
    <property type="taxonomic scope" value="Bacteria"/>
</dbReference>
<dbReference type="Proteomes" id="UP000004318">
    <property type="component" value="Unassembled WGS sequence"/>
</dbReference>
<evidence type="ECO:0000313" key="2">
    <source>
        <dbReference type="Proteomes" id="UP000004318"/>
    </source>
</evidence>
<dbReference type="OrthoDB" id="7867809at2"/>
<sequence length="107" mass="11758">MIDWNKAQQLAGEVGSDRFEEVAVLSLQAIEIALQTIGMAEDLEAALHFVKRCALNLGFAAFATRVAEAEHLAALGRPDEVDLIGLGRVYRESRDLFLTEFRGRIAA</sequence>
<dbReference type="SUPFAM" id="SSF47226">
    <property type="entry name" value="Histidine-containing phosphotransfer domain, HPT domain"/>
    <property type="match status" value="1"/>
</dbReference>
<accession>A3TWN9</accession>
<gene>
    <name evidence="1" type="ORF">OB2597_12346</name>
</gene>
<protein>
    <submittedName>
        <fullName evidence="1">Hpt domain protein</fullName>
    </submittedName>
</protein>
<organism evidence="1 2">
    <name type="scientific">Pseudooceanicola batsensis (strain ATCC BAA-863 / DSM 15984 / KCTC 12145 / HTCC2597)</name>
    <name type="common">Oceanicola batsensis</name>
    <dbReference type="NCBI Taxonomy" id="252305"/>
    <lineage>
        <taxon>Bacteria</taxon>
        <taxon>Pseudomonadati</taxon>
        <taxon>Pseudomonadota</taxon>
        <taxon>Alphaproteobacteria</taxon>
        <taxon>Rhodobacterales</taxon>
        <taxon>Paracoccaceae</taxon>
        <taxon>Pseudooceanicola</taxon>
    </lineage>
</organism>
<evidence type="ECO:0000313" key="1">
    <source>
        <dbReference type="EMBL" id="EAQ04035.1"/>
    </source>
</evidence>
<dbReference type="RefSeq" id="WP_009806688.1">
    <property type="nucleotide sequence ID" value="NZ_CH724131.1"/>
</dbReference>
<keyword evidence="2" id="KW-1185">Reference proteome</keyword>
<dbReference type="GO" id="GO:0000160">
    <property type="term" value="P:phosphorelay signal transduction system"/>
    <property type="evidence" value="ECO:0007669"/>
    <property type="project" value="InterPro"/>
</dbReference>
<dbReference type="HOGENOM" id="CLU_164741_0_0_5"/>
<proteinExistence type="predicted"/>
<reference evidence="1 2" key="1">
    <citation type="journal article" date="2010" name="J. Bacteriol.">
        <title>Genome sequences of Oceanicola granulosus HTCC2516(T) and Oceanicola batsensis HTCC2597(TDelta).</title>
        <authorList>
            <person name="Thrash J.C."/>
            <person name="Cho J.C."/>
            <person name="Vergin K.L."/>
            <person name="Giovannoni S.J."/>
        </authorList>
    </citation>
    <scope>NUCLEOTIDE SEQUENCE [LARGE SCALE GENOMIC DNA]</scope>
    <source>
        <strain evidence="2">ATCC BAA-863 / DSM 15984 / KCTC 12145 / HTCC2597</strain>
    </source>
</reference>
<comment type="caution">
    <text evidence="1">The sequence shown here is derived from an EMBL/GenBank/DDBJ whole genome shotgun (WGS) entry which is preliminary data.</text>
</comment>
<dbReference type="STRING" id="252305.OB2597_12346"/>
<dbReference type="EMBL" id="AAMO01000003">
    <property type="protein sequence ID" value="EAQ04035.1"/>
    <property type="molecule type" value="Genomic_DNA"/>
</dbReference>
<name>A3TWN9_PSEBH</name>
<dbReference type="InterPro" id="IPR036641">
    <property type="entry name" value="HPT_dom_sf"/>
</dbReference>
<dbReference type="AlphaFoldDB" id="A3TWN9"/>